<feature type="compositionally biased region" description="Polar residues" evidence="1">
    <location>
        <begin position="89"/>
        <end position="107"/>
    </location>
</feature>
<comment type="caution">
    <text evidence="2">The sequence shown here is derived from an EMBL/GenBank/DDBJ whole genome shotgun (WGS) entry which is preliminary data.</text>
</comment>
<feature type="compositionally biased region" description="Basic and acidic residues" evidence="1">
    <location>
        <begin position="75"/>
        <end position="84"/>
    </location>
</feature>
<accession>A0A9P5TGB6</accession>
<sequence length="107" mass="11589">MMPKAPFPSFTLALSSSQAAEDVPSPERGVKVDLMGETSDEDKSDTETIFEVREEKNKAGRDVDKDASNGSRVNMKVEKDRESVGRGGKNTTPLVCAQAPTTDASRR</sequence>
<reference evidence="2" key="1">
    <citation type="submission" date="2020-11" db="EMBL/GenBank/DDBJ databases">
        <authorList>
            <consortium name="DOE Joint Genome Institute"/>
            <person name="Ahrendt S."/>
            <person name="Riley R."/>
            <person name="Andreopoulos W."/>
            <person name="LaButti K."/>
            <person name="Pangilinan J."/>
            <person name="Ruiz-duenas F.J."/>
            <person name="Barrasa J.M."/>
            <person name="Sanchez-Garcia M."/>
            <person name="Camarero S."/>
            <person name="Miyauchi S."/>
            <person name="Serrano A."/>
            <person name="Linde D."/>
            <person name="Babiker R."/>
            <person name="Drula E."/>
            <person name="Ayuso-Fernandez I."/>
            <person name="Pacheco R."/>
            <person name="Padilla G."/>
            <person name="Ferreira P."/>
            <person name="Barriuso J."/>
            <person name="Kellner H."/>
            <person name="Castanera R."/>
            <person name="Alfaro M."/>
            <person name="Ramirez L."/>
            <person name="Pisabarro A.G."/>
            <person name="Kuo A."/>
            <person name="Tritt A."/>
            <person name="Lipzen A."/>
            <person name="He G."/>
            <person name="Yan M."/>
            <person name="Ng V."/>
            <person name="Cullen D."/>
            <person name="Martin F."/>
            <person name="Rosso M.-N."/>
            <person name="Henrissat B."/>
            <person name="Hibbett D."/>
            <person name="Martinez A.T."/>
            <person name="Grigoriev I.V."/>
        </authorList>
    </citation>
    <scope>NUCLEOTIDE SEQUENCE</scope>
    <source>
        <strain evidence="2">AH 44721</strain>
    </source>
</reference>
<dbReference type="Proteomes" id="UP000724874">
    <property type="component" value="Unassembled WGS sequence"/>
</dbReference>
<keyword evidence="3" id="KW-1185">Reference proteome</keyword>
<organism evidence="2 3">
    <name type="scientific">Gymnopilus junonius</name>
    <name type="common">Spectacular rustgill mushroom</name>
    <name type="synonym">Gymnopilus spectabilis subsp. junonius</name>
    <dbReference type="NCBI Taxonomy" id="109634"/>
    <lineage>
        <taxon>Eukaryota</taxon>
        <taxon>Fungi</taxon>
        <taxon>Dikarya</taxon>
        <taxon>Basidiomycota</taxon>
        <taxon>Agaricomycotina</taxon>
        <taxon>Agaricomycetes</taxon>
        <taxon>Agaricomycetidae</taxon>
        <taxon>Agaricales</taxon>
        <taxon>Agaricineae</taxon>
        <taxon>Hymenogastraceae</taxon>
        <taxon>Gymnopilus</taxon>
    </lineage>
</organism>
<feature type="region of interest" description="Disordered" evidence="1">
    <location>
        <begin position="14"/>
        <end position="107"/>
    </location>
</feature>
<protein>
    <submittedName>
        <fullName evidence="2">Uncharacterized protein</fullName>
    </submittedName>
</protein>
<name>A0A9P5TGB6_GYMJU</name>
<evidence type="ECO:0000313" key="2">
    <source>
        <dbReference type="EMBL" id="KAF8874214.1"/>
    </source>
</evidence>
<gene>
    <name evidence="2" type="ORF">CPB84DRAFT_1829455</name>
</gene>
<dbReference type="AlphaFoldDB" id="A0A9P5TGB6"/>
<proteinExistence type="predicted"/>
<feature type="compositionally biased region" description="Basic and acidic residues" evidence="1">
    <location>
        <begin position="50"/>
        <end position="67"/>
    </location>
</feature>
<evidence type="ECO:0000313" key="3">
    <source>
        <dbReference type="Proteomes" id="UP000724874"/>
    </source>
</evidence>
<dbReference type="OrthoDB" id="3066329at2759"/>
<evidence type="ECO:0000256" key="1">
    <source>
        <dbReference type="SAM" id="MobiDB-lite"/>
    </source>
</evidence>
<dbReference type="EMBL" id="JADNYJ010000219">
    <property type="protein sequence ID" value="KAF8874214.1"/>
    <property type="molecule type" value="Genomic_DNA"/>
</dbReference>